<organism evidence="2 3">
    <name type="scientific">Sphaerisporangium rubeum</name>
    <dbReference type="NCBI Taxonomy" id="321317"/>
    <lineage>
        <taxon>Bacteria</taxon>
        <taxon>Bacillati</taxon>
        <taxon>Actinomycetota</taxon>
        <taxon>Actinomycetes</taxon>
        <taxon>Streptosporangiales</taxon>
        <taxon>Streptosporangiaceae</taxon>
        <taxon>Sphaerisporangium</taxon>
    </lineage>
</organism>
<feature type="compositionally biased region" description="Basic and acidic residues" evidence="1">
    <location>
        <begin position="85"/>
        <end position="95"/>
    </location>
</feature>
<gene>
    <name evidence="2" type="ORF">BJ992_004261</name>
</gene>
<dbReference type="AlphaFoldDB" id="A0A7X0M7R4"/>
<sequence length="95" mass="10455">MKLAKEVRQALTHLPAFADAVHRAQRRHMGVAPGTGQLGDDCGRCGRILVRCEVGPRGGVDLRYECAACDRLPRMAKSRGPGRLRQGDQARYRSV</sequence>
<feature type="region of interest" description="Disordered" evidence="1">
    <location>
        <begin position="76"/>
        <end position="95"/>
    </location>
</feature>
<comment type="caution">
    <text evidence="2">The sequence shown here is derived from an EMBL/GenBank/DDBJ whole genome shotgun (WGS) entry which is preliminary data.</text>
</comment>
<evidence type="ECO:0000313" key="2">
    <source>
        <dbReference type="EMBL" id="MBB6474830.1"/>
    </source>
</evidence>
<dbReference type="EMBL" id="JACHIU010000001">
    <property type="protein sequence ID" value="MBB6474830.1"/>
    <property type="molecule type" value="Genomic_DNA"/>
</dbReference>
<evidence type="ECO:0000256" key="1">
    <source>
        <dbReference type="SAM" id="MobiDB-lite"/>
    </source>
</evidence>
<accession>A0A7X0M7R4</accession>
<name>A0A7X0M7R4_9ACTN</name>
<dbReference type="Proteomes" id="UP000555564">
    <property type="component" value="Unassembled WGS sequence"/>
</dbReference>
<proteinExistence type="predicted"/>
<reference evidence="2 3" key="1">
    <citation type="submission" date="2020-08" db="EMBL/GenBank/DDBJ databases">
        <title>Sequencing the genomes of 1000 actinobacteria strains.</title>
        <authorList>
            <person name="Klenk H.-P."/>
        </authorList>
    </citation>
    <scope>NUCLEOTIDE SEQUENCE [LARGE SCALE GENOMIC DNA]</scope>
    <source>
        <strain evidence="2 3">DSM 44936</strain>
    </source>
</reference>
<protein>
    <submittedName>
        <fullName evidence="2">Uncharacterized protein</fullName>
    </submittedName>
</protein>
<keyword evidence="3" id="KW-1185">Reference proteome</keyword>
<evidence type="ECO:0000313" key="3">
    <source>
        <dbReference type="Proteomes" id="UP000555564"/>
    </source>
</evidence>